<dbReference type="FunFam" id="3.30.420.40:FF:000023">
    <property type="entry name" value="Guanosine-5'-triphosphate,3'-diphosphate pyrophosphatase"/>
    <property type="match status" value="1"/>
</dbReference>
<reference evidence="13 14" key="1">
    <citation type="submission" date="2018-05" db="EMBL/GenBank/DDBJ databases">
        <title>Genomic Encyclopedia of Type Strains, Phase IV (KMG-IV): sequencing the most valuable type-strain genomes for metagenomic binning, comparative biology and taxonomic classification.</title>
        <authorList>
            <person name="Goeker M."/>
        </authorList>
    </citation>
    <scope>NUCLEOTIDE SEQUENCE [LARGE SCALE GENOMIC DNA]</scope>
    <source>
        <strain evidence="13 14">DSM 25350</strain>
    </source>
</reference>
<evidence type="ECO:0000259" key="11">
    <source>
        <dbReference type="Pfam" id="PF02541"/>
    </source>
</evidence>
<keyword evidence="8" id="KW-0378">Hydrolase</keyword>
<sequence length="509" mass="58022">MAEQPEKNIDEQVAPTIAAIDLGSNSFHLTLARLQHNNLQIIGRLKEKIRLAEGLDEQHMLSEQAQQRALDCLKQFRHRLHGLPQQQVRAVGTYTLRKAKNARQFLQLAQQALGYPIEVISGTEEARLIYEGVAHFQLSKHKQLVIDIGGGSTEFAIGEAFEPVLLDSLQMGCVSYSQKYFSDKHLNDENFERAITASQLELLSIQDLYLREGWSLTIGTSGTIESIVEICHGIGFKSNTITLDCLLTLKQQLLAMKHFDAIVLDGLAENRREILPAGLAILIAIFQTLKISSIETSPAALREGMLYELTGIEKIFDIKERAIKGLLNKHHVDMDQARRVNQTALVLWQKVARHWQLDDDQSRLILSWAARCHELGLNINFSKQQKHGEYILKNTDINGFSLQQQQQLALLVRSFRRKFPLHRFDTIDNKQDKQRLIRLARLLRLAVLFNHRRRDFDSPDADISIDDQDTLVLTFSKGYLEQHKLLAADLQQEQYFLNKAGLNLVINSE</sequence>
<comment type="cofactor">
    <cofactor evidence="1">
        <name>Mg(2+)</name>
        <dbReference type="ChEBI" id="CHEBI:18420"/>
    </cofactor>
</comment>
<evidence type="ECO:0000256" key="4">
    <source>
        <dbReference type="ARBA" id="ARBA00011738"/>
    </source>
</evidence>
<dbReference type="SUPFAM" id="SSF109604">
    <property type="entry name" value="HD-domain/PDEase-like"/>
    <property type="match status" value="1"/>
</dbReference>
<dbReference type="FunFam" id="3.30.420.150:FF:000001">
    <property type="entry name" value="Guanosine-5'-triphosphate,3'-diphosphate pyrophosphatase"/>
    <property type="match status" value="1"/>
</dbReference>
<feature type="domain" description="Ppx/GppA phosphatase C-terminal" evidence="12">
    <location>
        <begin position="318"/>
        <end position="494"/>
    </location>
</feature>
<comment type="subunit">
    <text evidence="4">Homodimer.</text>
</comment>
<evidence type="ECO:0000259" key="12">
    <source>
        <dbReference type="Pfam" id="PF21447"/>
    </source>
</evidence>
<protein>
    <recommendedName>
        <fullName evidence="6">Exopolyphosphatase</fullName>
        <ecNumber evidence="5">3.6.1.11</ecNumber>
    </recommendedName>
</protein>
<dbReference type="PANTHER" id="PTHR30005">
    <property type="entry name" value="EXOPOLYPHOSPHATASE"/>
    <property type="match status" value="1"/>
</dbReference>
<keyword evidence="7" id="KW-1003">Cell membrane</keyword>
<feature type="domain" description="Ppx/GppA phosphatase N-terminal" evidence="11">
    <location>
        <begin position="35"/>
        <end position="309"/>
    </location>
</feature>
<dbReference type="Proteomes" id="UP000245790">
    <property type="component" value="Unassembled WGS sequence"/>
</dbReference>
<evidence type="ECO:0000256" key="5">
    <source>
        <dbReference type="ARBA" id="ARBA00012451"/>
    </source>
</evidence>
<keyword evidence="9" id="KW-0472">Membrane</keyword>
<dbReference type="EMBL" id="QGGU01000012">
    <property type="protein sequence ID" value="PWK46819.1"/>
    <property type="molecule type" value="Genomic_DNA"/>
</dbReference>
<evidence type="ECO:0000256" key="9">
    <source>
        <dbReference type="ARBA" id="ARBA00023136"/>
    </source>
</evidence>
<dbReference type="InterPro" id="IPR048950">
    <property type="entry name" value="Ppx_GppA_C"/>
</dbReference>
<dbReference type="GO" id="GO:0004309">
    <property type="term" value="F:exopolyphosphatase activity"/>
    <property type="evidence" value="ECO:0007669"/>
    <property type="project" value="UniProtKB-EC"/>
</dbReference>
<keyword evidence="14" id="KW-1185">Reference proteome</keyword>
<dbReference type="InterPro" id="IPR003695">
    <property type="entry name" value="Ppx_GppA_N"/>
</dbReference>
<dbReference type="InterPro" id="IPR050273">
    <property type="entry name" value="GppA/Ppx_hydrolase"/>
</dbReference>
<dbReference type="Pfam" id="PF02541">
    <property type="entry name" value="Ppx-GppA"/>
    <property type="match status" value="1"/>
</dbReference>
<evidence type="ECO:0000256" key="1">
    <source>
        <dbReference type="ARBA" id="ARBA00001946"/>
    </source>
</evidence>
<evidence type="ECO:0000256" key="7">
    <source>
        <dbReference type="ARBA" id="ARBA00022475"/>
    </source>
</evidence>
<dbReference type="NCBIfam" id="TIGR03706">
    <property type="entry name" value="exo_poly_only"/>
    <property type="match status" value="1"/>
</dbReference>
<dbReference type="SUPFAM" id="SSF53067">
    <property type="entry name" value="Actin-like ATPase domain"/>
    <property type="match status" value="2"/>
</dbReference>
<comment type="catalytic activity">
    <reaction evidence="10">
        <text>[phosphate](n) + H2O = [phosphate](n-1) + phosphate + H(+)</text>
        <dbReference type="Rhea" id="RHEA:21528"/>
        <dbReference type="Rhea" id="RHEA-COMP:9859"/>
        <dbReference type="Rhea" id="RHEA-COMP:14279"/>
        <dbReference type="ChEBI" id="CHEBI:15377"/>
        <dbReference type="ChEBI" id="CHEBI:15378"/>
        <dbReference type="ChEBI" id="CHEBI:16838"/>
        <dbReference type="ChEBI" id="CHEBI:43474"/>
        <dbReference type="EC" id="3.6.1.11"/>
    </reaction>
</comment>
<dbReference type="EC" id="3.6.1.11" evidence="5"/>
<dbReference type="Gene3D" id="3.30.420.40">
    <property type="match status" value="1"/>
</dbReference>
<dbReference type="GO" id="GO:0006798">
    <property type="term" value="P:polyphosphate catabolic process"/>
    <property type="evidence" value="ECO:0007669"/>
    <property type="project" value="TreeGrafter"/>
</dbReference>
<dbReference type="GO" id="GO:0005886">
    <property type="term" value="C:plasma membrane"/>
    <property type="evidence" value="ECO:0007669"/>
    <property type="project" value="UniProtKB-SubCell"/>
</dbReference>
<dbReference type="Gene3D" id="1.10.3210.10">
    <property type="entry name" value="Hypothetical protein af1432"/>
    <property type="match status" value="1"/>
</dbReference>
<evidence type="ECO:0000256" key="8">
    <source>
        <dbReference type="ARBA" id="ARBA00022801"/>
    </source>
</evidence>
<dbReference type="CDD" id="cd24053">
    <property type="entry name" value="ASKHA_NBD_EcPPX-GppA-like"/>
    <property type="match status" value="1"/>
</dbReference>
<comment type="subcellular location">
    <subcellularLocation>
        <location evidence="2">Cell membrane</location>
        <topology evidence="2">Peripheral membrane protein</topology>
    </subcellularLocation>
</comment>
<dbReference type="AlphaFoldDB" id="A0A316FEG7"/>
<dbReference type="RefSeq" id="WP_170115273.1">
    <property type="nucleotide sequence ID" value="NZ_QGGU01000012.1"/>
</dbReference>
<dbReference type="InterPro" id="IPR030673">
    <property type="entry name" value="PyroPPase_GppA_Ppx"/>
</dbReference>
<dbReference type="PIRSF" id="PIRSF001267">
    <property type="entry name" value="Pyrophosphatase_GppA_Ppx"/>
    <property type="match status" value="1"/>
</dbReference>
<organism evidence="13 14">
    <name type="scientific">Pleionea mediterranea</name>
    <dbReference type="NCBI Taxonomy" id="523701"/>
    <lineage>
        <taxon>Bacteria</taxon>
        <taxon>Pseudomonadati</taxon>
        <taxon>Pseudomonadota</taxon>
        <taxon>Gammaproteobacteria</taxon>
        <taxon>Oceanospirillales</taxon>
        <taxon>Pleioneaceae</taxon>
        <taxon>Pleionea</taxon>
    </lineage>
</organism>
<evidence type="ECO:0000256" key="10">
    <source>
        <dbReference type="ARBA" id="ARBA00047607"/>
    </source>
</evidence>
<comment type="similarity">
    <text evidence="3">Belongs to the GppA/Ppx family.</text>
</comment>
<evidence type="ECO:0000256" key="2">
    <source>
        <dbReference type="ARBA" id="ARBA00004202"/>
    </source>
</evidence>
<comment type="caution">
    <text evidence="13">The sequence shown here is derived from an EMBL/GenBank/DDBJ whole genome shotgun (WGS) entry which is preliminary data.</text>
</comment>
<evidence type="ECO:0000313" key="14">
    <source>
        <dbReference type="Proteomes" id="UP000245790"/>
    </source>
</evidence>
<evidence type="ECO:0000313" key="13">
    <source>
        <dbReference type="EMBL" id="PWK46819.1"/>
    </source>
</evidence>
<evidence type="ECO:0000256" key="3">
    <source>
        <dbReference type="ARBA" id="ARBA00007125"/>
    </source>
</evidence>
<dbReference type="Pfam" id="PF21447">
    <property type="entry name" value="Ppx-GppA_III"/>
    <property type="match status" value="1"/>
</dbReference>
<dbReference type="PANTHER" id="PTHR30005:SF14">
    <property type="entry name" value="EXOPOLYPHOSPHATASE"/>
    <property type="match status" value="1"/>
</dbReference>
<evidence type="ECO:0000256" key="6">
    <source>
        <dbReference type="ARBA" id="ARBA00020416"/>
    </source>
</evidence>
<accession>A0A316FEG7</accession>
<proteinExistence type="inferred from homology"/>
<dbReference type="InterPro" id="IPR022371">
    <property type="entry name" value="Exopolyphosphatase"/>
</dbReference>
<dbReference type="InterPro" id="IPR043129">
    <property type="entry name" value="ATPase_NBD"/>
</dbReference>
<gene>
    <name evidence="13" type="ORF">C8D97_11255</name>
</gene>
<dbReference type="Gene3D" id="3.30.420.150">
    <property type="entry name" value="Exopolyphosphatase. Domain 2"/>
    <property type="match status" value="1"/>
</dbReference>
<name>A0A316FEG7_9GAMM</name>